<feature type="domain" description="Aldehyde dehydrogenase" evidence="6">
    <location>
        <begin position="4"/>
        <end position="449"/>
    </location>
</feature>
<reference evidence="7 8" key="1">
    <citation type="submission" date="2023-09" db="EMBL/GenBank/DDBJ databases">
        <title>Description of three actinobacteria isolated from air of manufacturing shop in a pharmaceutical factory.</title>
        <authorList>
            <person name="Zhang D.-F."/>
        </authorList>
    </citation>
    <scope>NUCLEOTIDE SEQUENCE [LARGE SCALE GENOMIC DNA]</scope>
    <source>
        <strain evidence="7 8">LY-0111</strain>
    </source>
</reference>
<keyword evidence="2 3" id="KW-0560">Oxidoreductase</keyword>
<dbReference type="PANTHER" id="PTHR43570:SF16">
    <property type="entry name" value="ALDEHYDE DEHYDROGENASE TYPE III, ISOFORM Q"/>
    <property type="match status" value="1"/>
</dbReference>
<evidence type="ECO:0000256" key="1">
    <source>
        <dbReference type="ARBA" id="ARBA00009986"/>
    </source>
</evidence>
<dbReference type="Proteomes" id="UP001251870">
    <property type="component" value="Unassembled WGS sequence"/>
</dbReference>
<evidence type="ECO:0000256" key="4">
    <source>
        <dbReference type="PROSITE-ProRule" id="PRU10007"/>
    </source>
</evidence>
<keyword evidence="8" id="KW-1185">Reference proteome</keyword>
<dbReference type="PROSITE" id="PS00070">
    <property type="entry name" value="ALDEHYDE_DEHYDR_CYS"/>
    <property type="match status" value="1"/>
</dbReference>
<dbReference type="InterPro" id="IPR029510">
    <property type="entry name" value="Ald_DH_CS_GLU"/>
</dbReference>
<dbReference type="Pfam" id="PF00171">
    <property type="entry name" value="Aldedh"/>
    <property type="match status" value="1"/>
</dbReference>
<gene>
    <name evidence="7" type="ORF">RIL96_02060</name>
</gene>
<protein>
    <recommendedName>
        <fullName evidence="3">Aldehyde dehydrogenase</fullName>
    </recommendedName>
</protein>
<evidence type="ECO:0000256" key="3">
    <source>
        <dbReference type="PIRNR" id="PIRNR036492"/>
    </source>
</evidence>
<organism evidence="7 8">
    <name type="scientific">Nesterenkonia aerolata</name>
    <dbReference type="NCBI Taxonomy" id="3074079"/>
    <lineage>
        <taxon>Bacteria</taxon>
        <taxon>Bacillati</taxon>
        <taxon>Actinomycetota</taxon>
        <taxon>Actinomycetes</taxon>
        <taxon>Micrococcales</taxon>
        <taxon>Micrococcaceae</taxon>
        <taxon>Nesterenkonia</taxon>
    </lineage>
</organism>
<dbReference type="InterPro" id="IPR016160">
    <property type="entry name" value="Ald_DH_CS_CYS"/>
</dbReference>
<feature type="active site" evidence="4">
    <location>
        <position position="208"/>
    </location>
</feature>
<dbReference type="RefSeq" id="WP_310547329.1">
    <property type="nucleotide sequence ID" value="NZ_JAVKGR010000001.1"/>
</dbReference>
<dbReference type="Gene3D" id="3.40.309.10">
    <property type="entry name" value="Aldehyde Dehydrogenase, Chain A, domain 2"/>
    <property type="match status" value="1"/>
</dbReference>
<evidence type="ECO:0000259" key="6">
    <source>
        <dbReference type="Pfam" id="PF00171"/>
    </source>
</evidence>
<name>A0ABU2DPB6_9MICC</name>
<accession>A0ABU2DPB6</accession>
<dbReference type="SUPFAM" id="SSF53720">
    <property type="entry name" value="ALDH-like"/>
    <property type="match status" value="1"/>
</dbReference>
<comment type="caution">
    <text evidence="7">The sequence shown here is derived from an EMBL/GenBank/DDBJ whole genome shotgun (WGS) entry which is preliminary data.</text>
</comment>
<dbReference type="PANTHER" id="PTHR43570">
    <property type="entry name" value="ALDEHYDE DEHYDROGENASE"/>
    <property type="match status" value="1"/>
</dbReference>
<sequence>MSAAAVTAARHLAESDEPRSLSWRRRQLTGIREMLTADADQLAEALEADLAKSPAQAQLTEIGVVLSEIDHTLKNLESWARPRSLDVPLFLRPASARLQPEPLGVVLIISPWNYPVQLCLSPLVGALAAGNTVVVKPSEIAPHTSAALAELLPRYTSADAVQVVEGGVEETTELLRHRFDHIVYTGNGHVGRIVMRAAAEHLTPVTLELGGKSPTWFDDDERLEAAARRIVWSKFTNAGQTCIAPDYVLTTPDRVQPLTQALQKACRQMFGRDPRRSPDYGRIVNEKHFDRLAAALQEHTSANRAGAGATVAFGGAQDRAQRYFAPTVVHSPAPRRGARGLALTAGARGDDALMAEEIFGPILPIVPVDSAEDAVELIRAGEKPLALYVHSASAQTRELFERRTSSGSIVHDAGLVQAGAATIPFGGVGESGIGAYHGEASFRRFSHDKPVVEKPYLPDTLSFAMPPLGRIKRALLKKLM</sequence>
<dbReference type="PROSITE" id="PS00687">
    <property type="entry name" value="ALDEHYDE_DEHYDR_GLU"/>
    <property type="match status" value="1"/>
</dbReference>
<evidence type="ECO:0000313" key="8">
    <source>
        <dbReference type="Proteomes" id="UP001251870"/>
    </source>
</evidence>
<evidence type="ECO:0000256" key="2">
    <source>
        <dbReference type="ARBA" id="ARBA00023002"/>
    </source>
</evidence>
<dbReference type="Gene3D" id="3.40.605.10">
    <property type="entry name" value="Aldehyde Dehydrogenase, Chain A, domain 1"/>
    <property type="match status" value="1"/>
</dbReference>
<dbReference type="InterPro" id="IPR015590">
    <property type="entry name" value="Aldehyde_DH_dom"/>
</dbReference>
<dbReference type="InterPro" id="IPR012394">
    <property type="entry name" value="Aldehyde_DH_NAD(P)"/>
</dbReference>
<dbReference type="EMBL" id="JAVKGR010000001">
    <property type="protein sequence ID" value="MDR8018352.1"/>
    <property type="molecule type" value="Genomic_DNA"/>
</dbReference>
<dbReference type="PIRSF" id="PIRSF036492">
    <property type="entry name" value="ALDH"/>
    <property type="match status" value="1"/>
</dbReference>
<dbReference type="InterPro" id="IPR016163">
    <property type="entry name" value="Ald_DH_C"/>
</dbReference>
<dbReference type="CDD" id="cd07087">
    <property type="entry name" value="ALDH_F3-13-14_CALDH-like"/>
    <property type="match status" value="1"/>
</dbReference>
<evidence type="ECO:0000256" key="5">
    <source>
        <dbReference type="RuleBase" id="RU003345"/>
    </source>
</evidence>
<comment type="similarity">
    <text evidence="1 3 5">Belongs to the aldehyde dehydrogenase family.</text>
</comment>
<dbReference type="InterPro" id="IPR016161">
    <property type="entry name" value="Ald_DH/histidinol_DH"/>
</dbReference>
<evidence type="ECO:0000313" key="7">
    <source>
        <dbReference type="EMBL" id="MDR8018352.1"/>
    </source>
</evidence>
<proteinExistence type="inferred from homology"/>
<dbReference type="InterPro" id="IPR016162">
    <property type="entry name" value="Ald_DH_N"/>
</dbReference>